<evidence type="ECO:0000256" key="1">
    <source>
        <dbReference type="ARBA" id="ARBA00004651"/>
    </source>
</evidence>
<dbReference type="Proteomes" id="UP001208692">
    <property type="component" value="Unassembled WGS sequence"/>
</dbReference>
<feature type="transmembrane region" description="Helical" evidence="8">
    <location>
        <begin position="227"/>
        <end position="247"/>
    </location>
</feature>
<protein>
    <submittedName>
        <fullName evidence="10">ABC transporter</fullName>
    </submittedName>
</protein>
<evidence type="ECO:0000256" key="6">
    <source>
        <dbReference type="ARBA" id="ARBA00022989"/>
    </source>
</evidence>
<proteinExistence type="inferred from homology"/>
<evidence type="ECO:0000256" key="7">
    <source>
        <dbReference type="ARBA" id="ARBA00023136"/>
    </source>
</evidence>
<dbReference type="PANTHER" id="PTHR30294:SF38">
    <property type="entry name" value="TRANSPORT PERMEASE PROTEIN"/>
    <property type="match status" value="1"/>
</dbReference>
<dbReference type="RefSeq" id="WP_264845502.1">
    <property type="nucleotide sequence ID" value="NZ_BPMA01000012.1"/>
</dbReference>
<dbReference type="Pfam" id="PF12698">
    <property type="entry name" value="ABC2_membrane_3"/>
    <property type="match status" value="1"/>
</dbReference>
<keyword evidence="5 8" id="KW-0812">Transmembrane</keyword>
<dbReference type="EMBL" id="BQKA01000033">
    <property type="protein sequence ID" value="GJM50746.1"/>
    <property type="molecule type" value="Genomic_DNA"/>
</dbReference>
<feature type="transmembrane region" description="Helical" evidence="8">
    <location>
        <begin position="397"/>
        <end position="418"/>
    </location>
</feature>
<evidence type="ECO:0000313" key="13">
    <source>
        <dbReference type="Proteomes" id="UP001208692"/>
    </source>
</evidence>
<dbReference type="Gene3D" id="3.40.1710.10">
    <property type="entry name" value="abc type-2 transporter like domain"/>
    <property type="match status" value="1"/>
</dbReference>
<comment type="subcellular location">
    <subcellularLocation>
        <location evidence="1">Cell membrane</location>
        <topology evidence="1">Multi-pass membrane protein</topology>
    </subcellularLocation>
</comment>
<dbReference type="GO" id="GO:0140359">
    <property type="term" value="F:ABC-type transporter activity"/>
    <property type="evidence" value="ECO:0007669"/>
    <property type="project" value="InterPro"/>
</dbReference>
<evidence type="ECO:0000256" key="2">
    <source>
        <dbReference type="ARBA" id="ARBA00007783"/>
    </source>
</evidence>
<name>A0AAV5AXT5_9FLAO</name>
<comment type="similarity">
    <text evidence="2">Belongs to the ABC-2 integral membrane protein family.</text>
</comment>
<evidence type="ECO:0000256" key="4">
    <source>
        <dbReference type="ARBA" id="ARBA00022475"/>
    </source>
</evidence>
<feature type="transmembrane region" description="Helical" evidence="8">
    <location>
        <begin position="12"/>
        <end position="39"/>
    </location>
</feature>
<feature type="transmembrane region" description="Helical" evidence="8">
    <location>
        <begin position="310"/>
        <end position="331"/>
    </location>
</feature>
<sequence>MYKLYRSVIKEMLLIVRDIGGLVILFLMPLVLVVVITLVQDGAYRNITEQKTALVVVDNDKGEIAQMIQKQMTENHFFEIITTQNGQAIDEPTARNLVLKGDYLLAIVIPQGLSTDLQEKVQHNVEMIVNSFAGNDSISKHSEKIVSKEINLYFDPTIQISFKENIKTSIDKMIYQIENQFIYRTFEQYLLPEQKVELQNNSIISFQEINPKDIDSQIVPNSVQHNIPAWALFAIFFIVIPLSGNIVREKTQGTGLRLFTAPVSYGFILSAKILTYLIISTIQFGLMLLIGLYFFPLIDLPALEVTGKLTALLLVALSSALSAIGLGILLGTLCNTQEQSAPLGATLAVILAAIGGVWIPVFAMPSTMQVIAKISPMNWALQAFYDILLRNSSLWDLLPKIGLLLVFSTICLFISVLYEKNKKYL</sequence>
<keyword evidence="13" id="KW-1185">Reference proteome</keyword>
<gene>
    <name evidence="10" type="ORF">RCZ15_17190</name>
    <name evidence="11" type="ORF">RCZ16_02170</name>
</gene>
<feature type="transmembrane region" description="Helical" evidence="8">
    <location>
        <begin position="273"/>
        <end position="298"/>
    </location>
</feature>
<dbReference type="EMBL" id="BQKB01000007">
    <property type="protein sequence ID" value="GJM51899.1"/>
    <property type="molecule type" value="Genomic_DNA"/>
</dbReference>
<keyword evidence="4" id="KW-1003">Cell membrane</keyword>
<organism evidence="10 12">
    <name type="scientific">Capnocytophaga catalasegens</name>
    <dbReference type="NCBI Taxonomy" id="1004260"/>
    <lineage>
        <taxon>Bacteria</taxon>
        <taxon>Pseudomonadati</taxon>
        <taxon>Bacteroidota</taxon>
        <taxon>Flavobacteriia</taxon>
        <taxon>Flavobacteriales</taxon>
        <taxon>Flavobacteriaceae</taxon>
        <taxon>Capnocytophaga</taxon>
    </lineage>
</organism>
<dbReference type="PROSITE" id="PS51012">
    <property type="entry name" value="ABC_TM2"/>
    <property type="match status" value="1"/>
</dbReference>
<dbReference type="AlphaFoldDB" id="A0AAV5AXT5"/>
<dbReference type="GO" id="GO:0005886">
    <property type="term" value="C:plasma membrane"/>
    <property type="evidence" value="ECO:0007669"/>
    <property type="project" value="UniProtKB-SubCell"/>
</dbReference>
<evidence type="ECO:0000256" key="3">
    <source>
        <dbReference type="ARBA" id="ARBA00022448"/>
    </source>
</evidence>
<evidence type="ECO:0000313" key="12">
    <source>
        <dbReference type="Proteomes" id="UP001207736"/>
    </source>
</evidence>
<dbReference type="PANTHER" id="PTHR30294">
    <property type="entry name" value="MEMBRANE COMPONENT OF ABC TRANSPORTER YHHJ-RELATED"/>
    <property type="match status" value="1"/>
</dbReference>
<evidence type="ECO:0000256" key="5">
    <source>
        <dbReference type="ARBA" id="ARBA00022692"/>
    </source>
</evidence>
<keyword evidence="3" id="KW-0813">Transport</keyword>
<keyword evidence="7 8" id="KW-0472">Membrane</keyword>
<accession>A0AAV5AXT5</accession>
<feature type="transmembrane region" description="Helical" evidence="8">
    <location>
        <begin position="343"/>
        <end position="363"/>
    </location>
</feature>
<evidence type="ECO:0000256" key="8">
    <source>
        <dbReference type="SAM" id="Phobius"/>
    </source>
</evidence>
<evidence type="ECO:0000313" key="10">
    <source>
        <dbReference type="EMBL" id="GJM50746.1"/>
    </source>
</evidence>
<dbReference type="InterPro" id="IPR047817">
    <property type="entry name" value="ABC2_TM_bact-type"/>
</dbReference>
<comment type="caution">
    <text evidence="10">The sequence shown here is derived from an EMBL/GenBank/DDBJ whole genome shotgun (WGS) entry which is preliminary data.</text>
</comment>
<dbReference type="InterPro" id="IPR013525">
    <property type="entry name" value="ABC2_TM"/>
</dbReference>
<dbReference type="Proteomes" id="UP001207736">
    <property type="component" value="Unassembled WGS sequence"/>
</dbReference>
<evidence type="ECO:0000259" key="9">
    <source>
        <dbReference type="PROSITE" id="PS51012"/>
    </source>
</evidence>
<dbReference type="InterPro" id="IPR051449">
    <property type="entry name" value="ABC-2_transporter_component"/>
</dbReference>
<feature type="domain" description="ABC transmembrane type-2" evidence="9">
    <location>
        <begin position="183"/>
        <end position="422"/>
    </location>
</feature>
<reference evidence="10 13" key="1">
    <citation type="submission" date="2021-11" db="EMBL/GenBank/DDBJ databases">
        <title>Draft genome sequence of Capnocytophaga sp. strain KC07075 isolated from cat oral cavity.</title>
        <authorList>
            <person name="Suzuki M."/>
            <person name="Imaoka K."/>
            <person name="Kimura M."/>
            <person name="Morikawa S."/>
            <person name="Maeda K."/>
        </authorList>
    </citation>
    <scope>NUCLEOTIDE SEQUENCE</scope>
    <source>
        <strain evidence="10">KC07075</strain>
        <strain evidence="11 13">KC07079</strain>
    </source>
</reference>
<keyword evidence="6 8" id="KW-1133">Transmembrane helix</keyword>
<evidence type="ECO:0000313" key="11">
    <source>
        <dbReference type="EMBL" id="GJM51899.1"/>
    </source>
</evidence>